<dbReference type="InterPro" id="IPR004821">
    <property type="entry name" value="Cyt_trans-like"/>
</dbReference>
<reference evidence="9" key="1">
    <citation type="submission" date="2011-09" db="EMBL/GenBank/DDBJ databases">
        <title>The permanent draft genome of Mucilaginibacter paludis DSM 18603.</title>
        <authorList>
            <consortium name="US DOE Joint Genome Institute (JGI-PGF)"/>
            <person name="Lucas S."/>
            <person name="Han J."/>
            <person name="Lapidus A."/>
            <person name="Bruce D."/>
            <person name="Goodwin L."/>
            <person name="Pitluck S."/>
            <person name="Peters L."/>
            <person name="Kyrpides N."/>
            <person name="Mavromatis K."/>
            <person name="Ivanova N."/>
            <person name="Mikhailova N."/>
            <person name="Held B."/>
            <person name="Detter J.C."/>
            <person name="Tapia R."/>
            <person name="Han C."/>
            <person name="Land M."/>
            <person name="Hauser L."/>
            <person name="Markowitz V."/>
            <person name="Cheng J.-F."/>
            <person name="Hugenholtz P."/>
            <person name="Woyke T."/>
            <person name="Wu D."/>
            <person name="Tindall B."/>
            <person name="Brambilla E."/>
            <person name="Klenk H.-P."/>
            <person name="Eisen J.A."/>
        </authorList>
    </citation>
    <scope>NUCLEOTIDE SEQUENCE [LARGE SCALE GENOMIC DNA]</scope>
    <source>
        <strain evidence="9">DSM 18603</strain>
    </source>
</reference>
<sequence length="169" mass="18322">MMPSPEQLIKQKLLDTAAIQLQVEYWKAGGEKIVFTNGCFDLVHLGHITYLAEAAALGTKTIVAINSDASVKRLKGTNRPINDEYSRAMMLASFFFIDAIIVFDEDTPLLTIQQIMPHVLVKGGDYTIPQIVGAPEVIANGGAVEVLDFVPGYSSTSIINRIRNGAEAG</sequence>
<dbReference type="RefSeq" id="WP_008506003.1">
    <property type="nucleotide sequence ID" value="NZ_CM001403.1"/>
</dbReference>
<dbReference type="NCBIfam" id="TIGR02199">
    <property type="entry name" value="rfaE_dom_II"/>
    <property type="match status" value="1"/>
</dbReference>
<evidence type="ECO:0000256" key="4">
    <source>
        <dbReference type="ARBA" id="ARBA00022741"/>
    </source>
</evidence>
<dbReference type="eggNOG" id="COG0615">
    <property type="taxonomic scope" value="Bacteria"/>
</dbReference>
<gene>
    <name evidence="9" type="ORF">Mucpa_1906</name>
</gene>
<dbReference type="GO" id="GO:0005975">
    <property type="term" value="P:carbohydrate metabolic process"/>
    <property type="evidence" value="ECO:0007669"/>
    <property type="project" value="InterPro"/>
</dbReference>
<name>H1YBU0_9SPHI</name>
<dbReference type="GO" id="GO:0016773">
    <property type="term" value="F:phosphotransferase activity, alcohol group as acceptor"/>
    <property type="evidence" value="ECO:0007669"/>
    <property type="project" value="InterPro"/>
</dbReference>
<evidence type="ECO:0000256" key="3">
    <source>
        <dbReference type="ARBA" id="ARBA00022695"/>
    </source>
</evidence>
<dbReference type="InterPro" id="IPR011914">
    <property type="entry name" value="RfaE_dom_II"/>
</dbReference>
<evidence type="ECO:0000313" key="10">
    <source>
        <dbReference type="Proteomes" id="UP000002774"/>
    </source>
</evidence>
<protein>
    <recommendedName>
        <fullName evidence="1">D-glycero-beta-D-manno-heptose 1-phosphate adenylyltransferase</fullName>
        <ecNumber evidence="1">2.7.7.70</ecNumber>
    </recommendedName>
</protein>
<evidence type="ECO:0000256" key="6">
    <source>
        <dbReference type="ARBA" id="ARBA00023277"/>
    </source>
</evidence>
<dbReference type="PANTHER" id="PTHR43793">
    <property type="entry name" value="FAD SYNTHASE"/>
    <property type="match status" value="1"/>
</dbReference>
<evidence type="ECO:0000256" key="5">
    <source>
        <dbReference type="ARBA" id="ARBA00022840"/>
    </source>
</evidence>
<dbReference type="InterPro" id="IPR014729">
    <property type="entry name" value="Rossmann-like_a/b/a_fold"/>
</dbReference>
<feature type="domain" description="Cytidyltransferase-like" evidence="8">
    <location>
        <begin position="35"/>
        <end position="160"/>
    </location>
</feature>
<dbReference type="AlphaFoldDB" id="H1YBU0"/>
<dbReference type="STRING" id="714943.Mucpa_1906"/>
<dbReference type="PANTHER" id="PTHR43793:SF2">
    <property type="entry name" value="BIFUNCTIONAL PROTEIN HLDE"/>
    <property type="match status" value="1"/>
</dbReference>
<keyword evidence="2" id="KW-0808">Transferase</keyword>
<dbReference type="Gene3D" id="3.40.50.620">
    <property type="entry name" value="HUPs"/>
    <property type="match status" value="1"/>
</dbReference>
<dbReference type="InterPro" id="IPR050385">
    <property type="entry name" value="Archaeal_FAD_synthase"/>
</dbReference>
<keyword evidence="3" id="KW-0548">Nucleotidyltransferase</keyword>
<dbReference type="Proteomes" id="UP000002774">
    <property type="component" value="Chromosome"/>
</dbReference>
<dbReference type="EC" id="2.7.7.70" evidence="1"/>
<dbReference type="EMBL" id="CM001403">
    <property type="protein sequence ID" value="EHQ26053.1"/>
    <property type="molecule type" value="Genomic_DNA"/>
</dbReference>
<evidence type="ECO:0000313" key="9">
    <source>
        <dbReference type="EMBL" id="EHQ26053.1"/>
    </source>
</evidence>
<dbReference type="SUPFAM" id="SSF52374">
    <property type="entry name" value="Nucleotidylyl transferase"/>
    <property type="match status" value="1"/>
</dbReference>
<comment type="catalytic activity">
    <reaction evidence="7">
        <text>D-glycero-beta-D-manno-heptose 1-phosphate + ATP + H(+) = ADP-D-glycero-beta-D-manno-heptose + diphosphate</text>
        <dbReference type="Rhea" id="RHEA:27465"/>
        <dbReference type="ChEBI" id="CHEBI:15378"/>
        <dbReference type="ChEBI" id="CHEBI:30616"/>
        <dbReference type="ChEBI" id="CHEBI:33019"/>
        <dbReference type="ChEBI" id="CHEBI:59967"/>
        <dbReference type="ChEBI" id="CHEBI:61593"/>
        <dbReference type="EC" id="2.7.7.70"/>
    </reaction>
</comment>
<dbReference type="GO" id="GO:0005524">
    <property type="term" value="F:ATP binding"/>
    <property type="evidence" value="ECO:0007669"/>
    <property type="project" value="UniProtKB-KW"/>
</dbReference>
<keyword evidence="6" id="KW-0119">Carbohydrate metabolism</keyword>
<keyword evidence="4" id="KW-0547">Nucleotide-binding</keyword>
<evidence type="ECO:0000256" key="2">
    <source>
        <dbReference type="ARBA" id="ARBA00022679"/>
    </source>
</evidence>
<dbReference type="Pfam" id="PF01467">
    <property type="entry name" value="CTP_transf_like"/>
    <property type="match status" value="1"/>
</dbReference>
<dbReference type="HOGENOM" id="CLU_034585_2_0_10"/>
<keyword evidence="10" id="KW-1185">Reference proteome</keyword>
<evidence type="ECO:0000259" key="8">
    <source>
        <dbReference type="Pfam" id="PF01467"/>
    </source>
</evidence>
<evidence type="ECO:0000256" key="1">
    <source>
        <dbReference type="ARBA" id="ARBA00012519"/>
    </source>
</evidence>
<organism evidence="9 10">
    <name type="scientific">Mucilaginibacter paludis DSM 18603</name>
    <dbReference type="NCBI Taxonomy" id="714943"/>
    <lineage>
        <taxon>Bacteria</taxon>
        <taxon>Pseudomonadati</taxon>
        <taxon>Bacteroidota</taxon>
        <taxon>Sphingobacteriia</taxon>
        <taxon>Sphingobacteriales</taxon>
        <taxon>Sphingobacteriaceae</taxon>
        <taxon>Mucilaginibacter</taxon>
    </lineage>
</organism>
<keyword evidence="5" id="KW-0067">ATP-binding</keyword>
<accession>H1YBU0</accession>
<dbReference type="NCBIfam" id="TIGR00125">
    <property type="entry name" value="cyt_tran_rel"/>
    <property type="match status" value="1"/>
</dbReference>
<proteinExistence type="predicted"/>
<evidence type="ECO:0000256" key="7">
    <source>
        <dbReference type="ARBA" id="ARBA00047428"/>
    </source>
</evidence>
<dbReference type="GO" id="GO:0016779">
    <property type="term" value="F:nucleotidyltransferase activity"/>
    <property type="evidence" value="ECO:0007669"/>
    <property type="project" value="UniProtKB-KW"/>
</dbReference>